<dbReference type="EMBL" id="RIAR02000001">
    <property type="protein sequence ID" value="NSL90702.1"/>
    <property type="molecule type" value="Genomic_DNA"/>
</dbReference>
<dbReference type="InterPro" id="IPR005625">
    <property type="entry name" value="PepSY-ass_TM"/>
</dbReference>
<gene>
    <name evidence="1" type="ORF">ECE50_028020</name>
</gene>
<evidence type="ECO:0000313" key="1">
    <source>
        <dbReference type="EMBL" id="NSL90702.1"/>
    </source>
</evidence>
<sequence>MPVKRSHWLLRIHRYLGLLCSVLFLIWFLSGMVMMYVRYPVLTREERVRHAPLLRTAAVTTPPPSADAVLGMLLGRPVYRSNKGVVYADDNTVMPGITSAQARQTAIDYFAARYTIRDMRWITTQDQWLNKGSFTAYLPAWVIQLNDPAHTSLYVSAATGEVFQDVSRREKILSWLGPIPHWIYLRVLIIKPHRYIWTQVVIWTSLLGCIMCLSGIAAGLIRWKRKRISPYKKPWLRWHHYTGLLFGLFTFTWILSGLFSMDPLHMGSRRAAAPASSQPAAAAAWLPALQLLHQQPVKEIHFTVVGQHPYLIAGTEAQRPLVISALSGQQVAGVDATLLDSAILQTVAAPLQERTLLTHYDAYYRARDSSRPLPVIRYRFADQGATCVYADPLTGAVLSRQDNSTRRLRWLYNGLHSFDFPWFHHQRPLWDITLLILLLGGAALSVTGVVLSFRWLRHKGAKTKLMSRNRG</sequence>
<comment type="caution">
    <text evidence="1">The sequence shown here is derived from an EMBL/GenBank/DDBJ whole genome shotgun (WGS) entry which is preliminary data.</text>
</comment>
<keyword evidence="2" id="KW-1185">Reference proteome</keyword>
<name>A0A3S1D197_9BACT</name>
<organism evidence="1 2">
    <name type="scientific">Chitinophaga solisilvae</name>
    <dbReference type="NCBI Taxonomy" id="1233460"/>
    <lineage>
        <taxon>Bacteria</taxon>
        <taxon>Pseudomonadati</taxon>
        <taxon>Bacteroidota</taxon>
        <taxon>Chitinophagia</taxon>
        <taxon>Chitinophagales</taxon>
        <taxon>Chitinophagaceae</taxon>
        <taxon>Chitinophaga</taxon>
    </lineage>
</organism>
<dbReference type="PANTHER" id="PTHR34219">
    <property type="entry name" value="IRON-REGULATED INNER MEMBRANE PROTEIN-RELATED"/>
    <property type="match status" value="1"/>
</dbReference>
<dbReference type="AlphaFoldDB" id="A0A3S1D197"/>
<dbReference type="Proteomes" id="UP000281028">
    <property type="component" value="Unassembled WGS sequence"/>
</dbReference>
<dbReference type="PANTHER" id="PTHR34219:SF6">
    <property type="entry name" value="BLR3280 PROTEIN"/>
    <property type="match status" value="1"/>
</dbReference>
<dbReference type="OrthoDB" id="9760788at2"/>
<protein>
    <submittedName>
        <fullName evidence="1">Uncharacterized protein</fullName>
    </submittedName>
</protein>
<proteinExistence type="predicted"/>
<evidence type="ECO:0000313" key="2">
    <source>
        <dbReference type="Proteomes" id="UP000281028"/>
    </source>
</evidence>
<reference evidence="1" key="1">
    <citation type="submission" date="2020-05" db="EMBL/GenBank/DDBJ databases">
        <title>Chitinophaga laudate sp. nov., isolated from a tropical peat swamp.</title>
        <authorList>
            <person name="Goh C.B.S."/>
            <person name="Lee M.S."/>
            <person name="Parimannan S."/>
            <person name="Pasbakhsh P."/>
            <person name="Yule C.M."/>
            <person name="Rajandas H."/>
            <person name="Loke S."/>
            <person name="Croft L."/>
            <person name="Tan J.B.L."/>
        </authorList>
    </citation>
    <scope>NUCLEOTIDE SEQUENCE</scope>
    <source>
        <strain evidence="1">Mgbs1</strain>
    </source>
</reference>
<dbReference type="Pfam" id="PF03929">
    <property type="entry name" value="PepSY_TM"/>
    <property type="match status" value="1"/>
</dbReference>
<accession>A0A3S1D197</accession>